<protein>
    <submittedName>
        <fullName evidence="10">PTS system mannose/fructose/sorbose family transporter subunit IID</fullName>
    </submittedName>
</protein>
<evidence type="ECO:0000256" key="5">
    <source>
        <dbReference type="ARBA" id="ARBA00022683"/>
    </source>
</evidence>
<keyword evidence="3" id="KW-1003">Cell membrane</keyword>
<evidence type="ECO:0000256" key="4">
    <source>
        <dbReference type="ARBA" id="ARBA00022597"/>
    </source>
</evidence>
<proteinExistence type="predicted"/>
<dbReference type="PANTHER" id="PTHR32502:SF5">
    <property type="entry name" value="N-ACETYLGALACTOSAMINE PERMEASE IID COMPONENT-RELATED"/>
    <property type="match status" value="1"/>
</dbReference>
<dbReference type="GO" id="GO:0005886">
    <property type="term" value="C:plasma membrane"/>
    <property type="evidence" value="ECO:0007669"/>
    <property type="project" value="UniProtKB-SubCell"/>
</dbReference>
<evidence type="ECO:0000313" key="10">
    <source>
        <dbReference type="EMBL" id="MBC5658212.1"/>
    </source>
</evidence>
<dbReference type="EMBL" id="JACOOR010000001">
    <property type="protein sequence ID" value="MBC5658212.1"/>
    <property type="molecule type" value="Genomic_DNA"/>
</dbReference>
<keyword evidence="7 9" id="KW-1133">Transmembrane helix</keyword>
<dbReference type="InterPro" id="IPR004704">
    <property type="entry name" value="PTS_IID_man"/>
</dbReference>
<evidence type="ECO:0000256" key="3">
    <source>
        <dbReference type="ARBA" id="ARBA00022475"/>
    </source>
</evidence>
<feature type="transmembrane region" description="Helical" evidence="9">
    <location>
        <begin position="182"/>
        <end position="207"/>
    </location>
</feature>
<comment type="subcellular location">
    <subcellularLocation>
        <location evidence="1">Cell membrane</location>
        <topology evidence="1">Multi-pass membrane protein</topology>
    </subcellularLocation>
</comment>
<accession>A0A923L9I6</accession>
<feature type="transmembrane region" description="Helical" evidence="9">
    <location>
        <begin position="227"/>
        <end position="247"/>
    </location>
</feature>
<keyword evidence="2" id="KW-0813">Transport</keyword>
<gene>
    <name evidence="10" type="ORF">H8S44_00220</name>
</gene>
<dbReference type="AlphaFoldDB" id="A0A923L9I6"/>
<name>A0A923L9I6_9FIRM</name>
<evidence type="ECO:0000256" key="6">
    <source>
        <dbReference type="ARBA" id="ARBA00022692"/>
    </source>
</evidence>
<organism evidence="10 11">
    <name type="scientific">Anaerosacchariphilus hominis</name>
    <dbReference type="NCBI Taxonomy" id="2763017"/>
    <lineage>
        <taxon>Bacteria</taxon>
        <taxon>Bacillati</taxon>
        <taxon>Bacillota</taxon>
        <taxon>Clostridia</taxon>
        <taxon>Lachnospirales</taxon>
        <taxon>Lachnospiraceae</taxon>
        <taxon>Anaerosacchariphilus</taxon>
    </lineage>
</organism>
<feature type="transmembrane region" description="Helical" evidence="9">
    <location>
        <begin position="259"/>
        <end position="278"/>
    </location>
</feature>
<keyword evidence="6 9" id="KW-0812">Transmembrane</keyword>
<comment type="caution">
    <text evidence="10">The sequence shown here is derived from an EMBL/GenBank/DDBJ whole genome shotgun (WGS) entry which is preliminary data.</text>
</comment>
<sequence length="279" mass="30370">MADGKDNNVQTSVLTKKDLRKAYFNWHMWAESGHSFERMQGMALCRAFCDPLKKLYGDDKEGLKRALKRESQLFNTEALIGASVVGATLSMEESMMGEPEDEKDEAITSIKVGLMGPIAGIGDALDWTVFKPIFLGLACDMALKGSWIGALIAVLFVIGLYYEGRFMFNTGYRLGKRTFSKLLGSSIFQQVILLAGALGLFMMGALGASYVSLSTPLEITFSGQDPIVIQEALDSIVPGLLPLAAIFGVRGLMKKTSNFGLICIIMIVICMIGSFIGIF</sequence>
<keyword evidence="11" id="KW-1185">Reference proteome</keyword>
<dbReference type="PANTHER" id="PTHR32502">
    <property type="entry name" value="N-ACETYLGALACTOSAMINE PERMEASE II COMPONENT-RELATED"/>
    <property type="match status" value="1"/>
</dbReference>
<dbReference type="InterPro" id="IPR050303">
    <property type="entry name" value="GatZ_KbaZ_carbometab"/>
</dbReference>
<evidence type="ECO:0000256" key="8">
    <source>
        <dbReference type="ARBA" id="ARBA00023136"/>
    </source>
</evidence>
<keyword evidence="5" id="KW-0598">Phosphotransferase system</keyword>
<evidence type="ECO:0000256" key="7">
    <source>
        <dbReference type="ARBA" id="ARBA00022989"/>
    </source>
</evidence>
<evidence type="ECO:0000313" key="11">
    <source>
        <dbReference type="Proteomes" id="UP000649345"/>
    </source>
</evidence>
<reference evidence="10" key="1">
    <citation type="submission" date="2020-08" db="EMBL/GenBank/DDBJ databases">
        <title>Genome public.</title>
        <authorList>
            <person name="Liu C."/>
            <person name="Sun Q."/>
        </authorList>
    </citation>
    <scope>NUCLEOTIDE SEQUENCE</scope>
    <source>
        <strain evidence="10">NSJ-68</strain>
    </source>
</reference>
<evidence type="ECO:0000256" key="9">
    <source>
        <dbReference type="SAM" id="Phobius"/>
    </source>
</evidence>
<dbReference type="GO" id="GO:0009401">
    <property type="term" value="P:phosphoenolpyruvate-dependent sugar phosphotransferase system"/>
    <property type="evidence" value="ECO:0007669"/>
    <property type="project" value="UniProtKB-KW"/>
</dbReference>
<dbReference type="PROSITE" id="PS51108">
    <property type="entry name" value="PTS_EIID"/>
    <property type="match status" value="1"/>
</dbReference>
<evidence type="ECO:0000256" key="1">
    <source>
        <dbReference type="ARBA" id="ARBA00004651"/>
    </source>
</evidence>
<dbReference type="Pfam" id="PF03613">
    <property type="entry name" value="EIID-AGA"/>
    <property type="match status" value="1"/>
</dbReference>
<dbReference type="RefSeq" id="WP_186872958.1">
    <property type="nucleotide sequence ID" value="NZ_JACOOR010000001.1"/>
</dbReference>
<feature type="transmembrane region" description="Helical" evidence="9">
    <location>
        <begin position="145"/>
        <end position="162"/>
    </location>
</feature>
<keyword evidence="4" id="KW-0762">Sugar transport</keyword>
<dbReference type="Proteomes" id="UP000649345">
    <property type="component" value="Unassembled WGS sequence"/>
</dbReference>
<evidence type="ECO:0000256" key="2">
    <source>
        <dbReference type="ARBA" id="ARBA00022448"/>
    </source>
</evidence>
<keyword evidence="8 9" id="KW-0472">Membrane</keyword>